<reference evidence="1 2" key="1">
    <citation type="submission" date="2009-11" db="EMBL/GenBank/DDBJ databases">
        <title>Annotation of Allomyces macrogynus ATCC 38327.</title>
        <authorList>
            <consortium name="The Broad Institute Genome Sequencing Platform"/>
            <person name="Russ C."/>
            <person name="Cuomo C."/>
            <person name="Burger G."/>
            <person name="Gray M.W."/>
            <person name="Holland P.W.H."/>
            <person name="King N."/>
            <person name="Lang F.B.F."/>
            <person name="Roger A.J."/>
            <person name="Ruiz-Trillo I."/>
            <person name="Young S.K."/>
            <person name="Zeng Q."/>
            <person name="Gargeya S."/>
            <person name="Fitzgerald M."/>
            <person name="Haas B."/>
            <person name="Abouelleil A."/>
            <person name="Alvarado L."/>
            <person name="Arachchi H.M."/>
            <person name="Berlin A."/>
            <person name="Chapman S.B."/>
            <person name="Gearin G."/>
            <person name="Goldberg J."/>
            <person name="Griggs A."/>
            <person name="Gujja S."/>
            <person name="Hansen M."/>
            <person name="Heiman D."/>
            <person name="Howarth C."/>
            <person name="Larimer J."/>
            <person name="Lui A."/>
            <person name="MacDonald P.J.P."/>
            <person name="McCowen C."/>
            <person name="Montmayeur A."/>
            <person name="Murphy C."/>
            <person name="Neiman D."/>
            <person name="Pearson M."/>
            <person name="Priest M."/>
            <person name="Roberts A."/>
            <person name="Saif S."/>
            <person name="Shea T."/>
            <person name="Sisk P."/>
            <person name="Stolte C."/>
            <person name="Sykes S."/>
            <person name="Wortman J."/>
            <person name="Nusbaum C."/>
            <person name="Birren B."/>
        </authorList>
    </citation>
    <scope>NUCLEOTIDE SEQUENCE [LARGE SCALE GENOMIC DNA]</scope>
    <source>
        <strain evidence="1 2">ATCC 38327</strain>
    </source>
</reference>
<reference evidence="2" key="2">
    <citation type="submission" date="2009-11" db="EMBL/GenBank/DDBJ databases">
        <title>The Genome Sequence of Allomyces macrogynus strain ATCC 38327.</title>
        <authorList>
            <consortium name="The Broad Institute Genome Sequencing Platform"/>
            <person name="Russ C."/>
            <person name="Cuomo C."/>
            <person name="Shea T."/>
            <person name="Young S.K."/>
            <person name="Zeng Q."/>
            <person name="Koehrsen M."/>
            <person name="Haas B."/>
            <person name="Borodovsky M."/>
            <person name="Guigo R."/>
            <person name="Alvarado L."/>
            <person name="Berlin A."/>
            <person name="Borenstein D."/>
            <person name="Chen Z."/>
            <person name="Engels R."/>
            <person name="Freedman E."/>
            <person name="Gellesch M."/>
            <person name="Goldberg J."/>
            <person name="Griggs A."/>
            <person name="Gujja S."/>
            <person name="Heiman D."/>
            <person name="Hepburn T."/>
            <person name="Howarth C."/>
            <person name="Jen D."/>
            <person name="Larson L."/>
            <person name="Lewis B."/>
            <person name="Mehta T."/>
            <person name="Park D."/>
            <person name="Pearson M."/>
            <person name="Roberts A."/>
            <person name="Saif S."/>
            <person name="Shenoy N."/>
            <person name="Sisk P."/>
            <person name="Stolte C."/>
            <person name="Sykes S."/>
            <person name="Walk T."/>
            <person name="White J."/>
            <person name="Yandava C."/>
            <person name="Burger G."/>
            <person name="Gray M.W."/>
            <person name="Holland P.W.H."/>
            <person name="King N."/>
            <person name="Lang F.B.F."/>
            <person name="Roger A.J."/>
            <person name="Ruiz-Trillo I."/>
            <person name="Lander E."/>
            <person name="Nusbaum C."/>
        </authorList>
    </citation>
    <scope>NUCLEOTIDE SEQUENCE [LARGE SCALE GENOMIC DNA]</scope>
    <source>
        <strain evidence="2">ATCC 38327</strain>
    </source>
</reference>
<evidence type="ECO:0000313" key="2">
    <source>
        <dbReference type="Proteomes" id="UP000054350"/>
    </source>
</evidence>
<organism evidence="1 2">
    <name type="scientific">Allomyces macrogynus (strain ATCC 38327)</name>
    <name type="common">Allomyces javanicus var. macrogynus</name>
    <dbReference type="NCBI Taxonomy" id="578462"/>
    <lineage>
        <taxon>Eukaryota</taxon>
        <taxon>Fungi</taxon>
        <taxon>Fungi incertae sedis</taxon>
        <taxon>Blastocladiomycota</taxon>
        <taxon>Blastocladiomycetes</taxon>
        <taxon>Blastocladiales</taxon>
        <taxon>Blastocladiaceae</taxon>
        <taxon>Allomyces</taxon>
    </lineage>
</organism>
<protein>
    <submittedName>
        <fullName evidence="1">Uncharacterized protein</fullName>
    </submittedName>
</protein>
<dbReference type="EMBL" id="GG745343">
    <property type="protein sequence ID" value="KNE63838.1"/>
    <property type="molecule type" value="Genomic_DNA"/>
</dbReference>
<sequence length="103" mass="11477">MFGVWGGFGTVTAYRFFTDVNELIWIAETEFAKGGDGGTEARLCAHNSPEQRDDAVVFDDWPAARAAKAPSLISRKRSRNWHEEFRALGTCCATKVKLKTQHA</sequence>
<name>A0A0L0SMX0_ALLM3</name>
<dbReference type="Proteomes" id="UP000054350">
    <property type="component" value="Unassembled WGS sequence"/>
</dbReference>
<gene>
    <name evidence="1" type="ORF">AMAG_19071</name>
</gene>
<evidence type="ECO:0000313" key="1">
    <source>
        <dbReference type="EMBL" id="KNE63838.1"/>
    </source>
</evidence>
<keyword evidence="2" id="KW-1185">Reference proteome</keyword>
<dbReference type="AlphaFoldDB" id="A0A0L0SMX0"/>
<dbReference type="VEuPathDB" id="FungiDB:AMAG_19071"/>
<proteinExistence type="predicted"/>
<accession>A0A0L0SMX0</accession>